<reference evidence="6" key="1">
    <citation type="submission" date="2012-12" db="EMBL/GenBank/DDBJ databases">
        <title>Identification and characterization of a phenylalanine ammonia-lyase gene family in Isatis indigotica Fort.</title>
        <authorList>
            <person name="Liu Q."/>
            <person name="Chen J."/>
            <person name="Zhou X."/>
            <person name="Di P."/>
            <person name="Xiao Y."/>
            <person name="Xuan H."/>
            <person name="Zhang L."/>
            <person name="Chen W."/>
        </authorList>
    </citation>
    <scope>NUCLEOTIDE SEQUENCE</scope>
    <source>
        <tissue evidence="6">Salivary gland</tissue>
    </source>
</reference>
<comment type="similarity">
    <text evidence="1 4">Belongs to the eukaryotic ribosomal protein eL29 family.</text>
</comment>
<dbReference type="Pfam" id="PF01779">
    <property type="entry name" value="Ribosomal_L29e"/>
    <property type="match status" value="1"/>
</dbReference>
<keyword evidence="3 4" id="KW-0687">Ribonucleoprotein</keyword>
<evidence type="ECO:0000256" key="1">
    <source>
        <dbReference type="ARBA" id="ARBA00010247"/>
    </source>
</evidence>
<protein>
    <recommendedName>
        <fullName evidence="4">60S ribosomal protein L29</fullName>
    </recommendedName>
</protein>
<proteinExistence type="evidence at transcript level"/>
<dbReference type="PANTHER" id="PTHR12884:SF0">
    <property type="entry name" value="60S RIBOSOMAL PROTEIN L29"/>
    <property type="match status" value="1"/>
</dbReference>
<dbReference type="Gene3D" id="6.10.140.1730">
    <property type="match status" value="1"/>
</dbReference>
<feature type="compositionally biased region" description="Basic residues" evidence="5">
    <location>
        <begin position="15"/>
        <end position="28"/>
    </location>
</feature>
<sequence>MAKTKNHTNHNQNRKDHRNGIKRPKKGCHMSMRGVDPKFLKNLRFSRKHNRKGLKKMRANEAAQLQAKVAAAAAKAST</sequence>
<feature type="region of interest" description="Disordered" evidence="5">
    <location>
        <begin position="1"/>
        <end position="35"/>
    </location>
</feature>
<evidence type="ECO:0000313" key="6">
    <source>
        <dbReference type="EMBL" id="JAA72124.1"/>
    </source>
</evidence>
<name>A0A0K8RNH6_IXORI</name>
<dbReference type="AlphaFoldDB" id="A0A0K8RNH6"/>
<dbReference type="GO" id="GO:0002181">
    <property type="term" value="P:cytoplasmic translation"/>
    <property type="evidence" value="ECO:0007669"/>
    <property type="project" value="TreeGrafter"/>
</dbReference>
<dbReference type="InterPro" id="IPR002673">
    <property type="entry name" value="Ribosomal_eL29"/>
</dbReference>
<organism evidence="6">
    <name type="scientific">Ixodes ricinus</name>
    <name type="common">Common tick</name>
    <name type="synonym">Acarus ricinus</name>
    <dbReference type="NCBI Taxonomy" id="34613"/>
    <lineage>
        <taxon>Eukaryota</taxon>
        <taxon>Metazoa</taxon>
        <taxon>Ecdysozoa</taxon>
        <taxon>Arthropoda</taxon>
        <taxon>Chelicerata</taxon>
        <taxon>Arachnida</taxon>
        <taxon>Acari</taxon>
        <taxon>Parasitiformes</taxon>
        <taxon>Ixodida</taxon>
        <taxon>Ixodoidea</taxon>
        <taxon>Ixodidae</taxon>
        <taxon>Ixodinae</taxon>
        <taxon>Ixodes</taxon>
    </lineage>
</organism>
<accession>A0A0K8RNH6</accession>
<evidence type="ECO:0000256" key="2">
    <source>
        <dbReference type="ARBA" id="ARBA00022980"/>
    </source>
</evidence>
<evidence type="ECO:0000256" key="4">
    <source>
        <dbReference type="RuleBase" id="RU364026"/>
    </source>
</evidence>
<keyword evidence="2 4" id="KW-0689">Ribosomal protein</keyword>
<evidence type="ECO:0000256" key="5">
    <source>
        <dbReference type="SAM" id="MobiDB-lite"/>
    </source>
</evidence>
<dbReference type="EMBL" id="GADI01001684">
    <property type="protein sequence ID" value="JAA72124.1"/>
    <property type="molecule type" value="mRNA"/>
</dbReference>
<dbReference type="PANTHER" id="PTHR12884">
    <property type="entry name" value="60S RIBOSOMAL PROTEIN L29"/>
    <property type="match status" value="1"/>
</dbReference>
<dbReference type="GO" id="GO:0003735">
    <property type="term" value="F:structural constituent of ribosome"/>
    <property type="evidence" value="ECO:0007669"/>
    <property type="project" value="UniProtKB-UniRule"/>
</dbReference>
<dbReference type="GO" id="GO:0022625">
    <property type="term" value="C:cytosolic large ribosomal subunit"/>
    <property type="evidence" value="ECO:0007669"/>
    <property type="project" value="TreeGrafter"/>
</dbReference>
<evidence type="ECO:0000256" key="3">
    <source>
        <dbReference type="ARBA" id="ARBA00023274"/>
    </source>
</evidence>